<sequence>MPRLTEEVGAIKSGEAIHNASLMEELRRAVAKARGDLTAESLSKWLPTKDDLMLAATGTMPVRITSAKPAAEAIQPTTQLKEGLPFPTHHSAPAVSSTDSTSPTTTPTPSVVVNGEILKAYPRSMRYQSEPTNEVPPLQIQPKKRRESPGFPIGGPDLSSSAELKSIHTGRVIDEKREGSLPKQLPRRDLPGRVQHDQANSQEIGRVRKAATASPSPSVSEHSVSSRPPRLQSVGALASTPAKKHVDERGNTPVTTVPKGHSEPFSPPVSQLMMPVKKEGSPATLGVYTHRKIPVKNAASTPTIARTPSLGDKRSLTTEEISTTSAKESEIVPDSQEVPDSQDEVASERPSVKGRERKASKIDGLNVSPVVPVRTTRRTDRQLEKTQSPSRTVKRESEKGDQREVADSDSDRSELTTPPASPALSLALSPVVKKVKGESDDVDVEKATSSELSPVVPTKPLTGRKASRTPVKEESEKAVGKRGRKRGRESENGDPSTPAKRPNQKSGNTMSQDELSPAPSPGGSTEYRRADTDDTDGTDPQQKKVRLRSSDMEDEGADVPRRGLKRRMSTRGKPPTIDEDSEVDGNTSGRGRGSVERSATPRGNKDGDQSSRRNAYVLLSIMRVHHTKEPLFPVQ</sequence>
<reference evidence="1" key="1">
    <citation type="submission" date="2023-04" db="EMBL/GenBank/DDBJ databases">
        <title>Draft Genome sequencing of Naganishia species isolated from polar environments using Oxford Nanopore Technology.</title>
        <authorList>
            <person name="Leo P."/>
            <person name="Venkateswaran K."/>
        </authorList>
    </citation>
    <scope>NUCLEOTIDE SEQUENCE</scope>
    <source>
        <strain evidence="1">MNA-CCFEE 5425</strain>
    </source>
</reference>
<protein>
    <submittedName>
        <fullName evidence="1">Uncharacterized protein</fullName>
    </submittedName>
</protein>
<name>A0ACC2XH74_9TREE</name>
<accession>A0ACC2XH74</accession>
<keyword evidence="2" id="KW-1185">Reference proteome</keyword>
<dbReference type="Proteomes" id="UP001243375">
    <property type="component" value="Unassembled WGS sequence"/>
</dbReference>
<organism evidence="1 2">
    <name type="scientific">Naganishia vaughanmartiniae</name>
    <dbReference type="NCBI Taxonomy" id="1424756"/>
    <lineage>
        <taxon>Eukaryota</taxon>
        <taxon>Fungi</taxon>
        <taxon>Dikarya</taxon>
        <taxon>Basidiomycota</taxon>
        <taxon>Agaricomycotina</taxon>
        <taxon>Tremellomycetes</taxon>
        <taxon>Filobasidiales</taxon>
        <taxon>Filobasidiaceae</taxon>
        <taxon>Naganishia</taxon>
    </lineage>
</organism>
<dbReference type="EMBL" id="JASBWU010000003">
    <property type="protein sequence ID" value="KAJ9123384.1"/>
    <property type="molecule type" value="Genomic_DNA"/>
</dbReference>
<evidence type="ECO:0000313" key="2">
    <source>
        <dbReference type="Proteomes" id="UP001243375"/>
    </source>
</evidence>
<proteinExistence type="predicted"/>
<gene>
    <name evidence="1" type="ORF">QFC22_001583</name>
</gene>
<evidence type="ECO:0000313" key="1">
    <source>
        <dbReference type="EMBL" id="KAJ9123384.1"/>
    </source>
</evidence>
<comment type="caution">
    <text evidence="1">The sequence shown here is derived from an EMBL/GenBank/DDBJ whole genome shotgun (WGS) entry which is preliminary data.</text>
</comment>